<gene>
    <name evidence="3" type="ORF">TREES_T100011031</name>
</gene>
<reference evidence="4" key="1">
    <citation type="submission" date="2012-07" db="EMBL/GenBank/DDBJ databases">
        <title>Genome of the Chinese tree shrew, a rising model animal genetically related to primates.</title>
        <authorList>
            <person name="Zhang G."/>
            <person name="Fan Y."/>
            <person name="Yao Y."/>
            <person name="Huang Z."/>
        </authorList>
    </citation>
    <scope>NUCLEOTIDE SEQUENCE [LARGE SCALE GENOMIC DNA]</scope>
</reference>
<keyword evidence="4" id="KW-1185">Reference proteome</keyword>
<organism evidence="3 4">
    <name type="scientific">Tupaia chinensis</name>
    <name type="common">Chinese tree shrew</name>
    <name type="synonym">Tupaia belangeri chinensis</name>
    <dbReference type="NCBI Taxonomy" id="246437"/>
    <lineage>
        <taxon>Eukaryota</taxon>
        <taxon>Metazoa</taxon>
        <taxon>Chordata</taxon>
        <taxon>Craniata</taxon>
        <taxon>Vertebrata</taxon>
        <taxon>Euteleostomi</taxon>
        <taxon>Mammalia</taxon>
        <taxon>Eutheria</taxon>
        <taxon>Euarchontoglires</taxon>
        <taxon>Scandentia</taxon>
        <taxon>Tupaiidae</taxon>
        <taxon>Tupaia</taxon>
    </lineage>
</organism>
<dbReference type="eggNOG" id="ENOG502S1VC">
    <property type="taxonomic scope" value="Eukaryota"/>
</dbReference>
<dbReference type="Proteomes" id="UP000011518">
    <property type="component" value="Unassembled WGS sequence"/>
</dbReference>
<dbReference type="PANTHER" id="PTHR22574:SF6">
    <property type="entry name" value="GOLGI-ASSOCIATED RAB2 INTERACTOR PROTEIN 2"/>
    <property type="match status" value="1"/>
</dbReference>
<accession>L9JBX9</accession>
<evidence type="ECO:0000313" key="3">
    <source>
        <dbReference type="EMBL" id="ELW48085.1"/>
    </source>
</evidence>
<dbReference type="EMBL" id="KB321075">
    <property type="protein sequence ID" value="ELW48085.1"/>
    <property type="molecule type" value="Genomic_DNA"/>
</dbReference>
<dbReference type="InterPro" id="IPR022168">
    <property type="entry name" value="GARIL-like_Rab2B-bd"/>
</dbReference>
<proteinExistence type="inferred from homology"/>
<dbReference type="GO" id="GO:0005634">
    <property type="term" value="C:nucleus"/>
    <property type="evidence" value="ECO:0007669"/>
    <property type="project" value="TreeGrafter"/>
</dbReference>
<evidence type="ECO:0000313" key="4">
    <source>
        <dbReference type="Proteomes" id="UP000011518"/>
    </source>
</evidence>
<name>L9JBX9_TUPCH</name>
<dbReference type="InParanoid" id="L9JBX9"/>
<dbReference type="STRING" id="246437.L9JBX9"/>
<comment type="similarity">
    <text evidence="1">Belongs to the GARIN family.</text>
</comment>
<evidence type="ECO:0000256" key="1">
    <source>
        <dbReference type="ARBA" id="ARBA00038379"/>
    </source>
</evidence>
<dbReference type="FunCoup" id="L9JBX9">
    <property type="interactions" value="7"/>
</dbReference>
<reference evidence="4" key="2">
    <citation type="journal article" date="2013" name="Nat. Commun.">
        <title>Genome of the Chinese tree shrew.</title>
        <authorList>
            <person name="Fan Y."/>
            <person name="Huang Z.Y."/>
            <person name="Cao C.C."/>
            <person name="Chen C.S."/>
            <person name="Chen Y.X."/>
            <person name="Fan D.D."/>
            <person name="He J."/>
            <person name="Hou H.L."/>
            <person name="Hu L."/>
            <person name="Hu X.T."/>
            <person name="Jiang X.T."/>
            <person name="Lai R."/>
            <person name="Lang Y.S."/>
            <person name="Liang B."/>
            <person name="Liao S.G."/>
            <person name="Mu D."/>
            <person name="Ma Y.Y."/>
            <person name="Niu Y.Y."/>
            <person name="Sun X.Q."/>
            <person name="Xia J.Q."/>
            <person name="Xiao J."/>
            <person name="Xiong Z.Q."/>
            <person name="Xu L."/>
            <person name="Yang L."/>
            <person name="Zhang Y."/>
            <person name="Zhao W."/>
            <person name="Zhao X.D."/>
            <person name="Zheng Y.T."/>
            <person name="Zhou J.M."/>
            <person name="Zhu Y.B."/>
            <person name="Zhang G.J."/>
            <person name="Wang J."/>
            <person name="Yao Y.G."/>
        </authorList>
    </citation>
    <scope>NUCLEOTIDE SEQUENCE [LARGE SCALE GENOMIC DNA]</scope>
</reference>
<sequence>MKKNSRKSTTRNNGQGALCIPYSHNPGELQNMLDGGEYAPFVSPPVLESNFIQVNRRGESIYLHNRANWVTVGICSSSSAHKTPNVMLLAHLTPTTPKDTELLFTSLLTSSTEKLVLTRFLPLQFVTLSVHDAQNMRLKLKLVSGRAYYLQLCAPAYKQDNLFSQWMDLISLLNQEKVKASKVSEVSSLSGITNSTDITGSTDIMDITAFTGVQAPHMYMYTDPVHVMGSLDFSEFTDITDITDVTDIPDNEVTEVPDVRIITEVTEVMEVPDNSDVSKFSEVTVVFENDDIIRAKQEEKGQVNNVVKPGCLQDSKTKNEFKESSKHVTISNVTLTFEDERCFQTTLIPEESEANKSKEMRDTTSEEKTTDFTNTALKAVESRLVIAVQTSLFCTTRFLAYTRGACALHNVSTSFTPPFTRRPYLHTLYMAALTDCVLNVFETLALRALLIESSKGPCAKVNFESSVYTSVTLPPKAA</sequence>
<dbReference type="Pfam" id="PF12480">
    <property type="entry name" value="GARIL_Rab2_bd"/>
    <property type="match status" value="1"/>
</dbReference>
<evidence type="ECO:0000259" key="2">
    <source>
        <dbReference type="Pfam" id="PF12480"/>
    </source>
</evidence>
<feature type="domain" description="Golgi associated RAB2 interactor protein-like Rab2B-binding" evidence="2">
    <location>
        <begin position="115"/>
        <end position="183"/>
    </location>
</feature>
<dbReference type="PANTHER" id="PTHR22574">
    <property type="match status" value="1"/>
</dbReference>
<dbReference type="AlphaFoldDB" id="L9JBX9"/>
<protein>
    <submittedName>
        <fullName evidence="3">Protein FAM71D</fullName>
    </submittedName>
</protein>